<proteinExistence type="predicted"/>
<evidence type="ECO:0000313" key="4">
    <source>
        <dbReference type="Proteomes" id="UP000233766"/>
    </source>
</evidence>
<keyword evidence="4" id="KW-1185">Reference proteome</keyword>
<keyword evidence="2" id="KW-0472">Membrane</keyword>
<keyword evidence="2" id="KW-0812">Transmembrane</keyword>
<reference evidence="3 4" key="1">
    <citation type="submission" date="2017-12" db="EMBL/GenBank/DDBJ databases">
        <title>Sequencing the genomes of 1000 Actinobacteria strains.</title>
        <authorList>
            <person name="Klenk H.-P."/>
        </authorList>
    </citation>
    <scope>NUCLEOTIDE SEQUENCE [LARGE SCALE GENOMIC DNA]</scope>
    <source>
        <strain evidence="3 4">DSM 44489</strain>
    </source>
</reference>
<comment type="caution">
    <text evidence="3">The sequence shown here is derived from an EMBL/GenBank/DDBJ whole genome shotgun (WGS) entry which is preliminary data.</text>
</comment>
<dbReference type="EMBL" id="PJMW01000002">
    <property type="protein sequence ID" value="PKV81592.1"/>
    <property type="molecule type" value="Genomic_DNA"/>
</dbReference>
<feature type="compositionally biased region" description="Low complexity" evidence="1">
    <location>
        <begin position="46"/>
        <end position="72"/>
    </location>
</feature>
<name>A0A2N3VIY8_9NOCA</name>
<feature type="region of interest" description="Disordered" evidence="1">
    <location>
        <begin position="40"/>
        <end position="72"/>
    </location>
</feature>
<dbReference type="RefSeq" id="WP_143876153.1">
    <property type="nucleotide sequence ID" value="NZ_PJMW01000002.1"/>
</dbReference>
<feature type="region of interest" description="Disordered" evidence="1">
    <location>
        <begin position="136"/>
        <end position="174"/>
    </location>
</feature>
<evidence type="ECO:0000256" key="2">
    <source>
        <dbReference type="SAM" id="Phobius"/>
    </source>
</evidence>
<organism evidence="3 4">
    <name type="scientific">Nocardia fluminea</name>
    <dbReference type="NCBI Taxonomy" id="134984"/>
    <lineage>
        <taxon>Bacteria</taxon>
        <taxon>Bacillati</taxon>
        <taxon>Actinomycetota</taxon>
        <taxon>Actinomycetes</taxon>
        <taxon>Mycobacteriales</taxon>
        <taxon>Nocardiaceae</taxon>
        <taxon>Nocardia</taxon>
    </lineage>
</organism>
<evidence type="ECO:0000256" key="1">
    <source>
        <dbReference type="SAM" id="MobiDB-lite"/>
    </source>
</evidence>
<dbReference type="Proteomes" id="UP000233766">
    <property type="component" value="Unassembled WGS sequence"/>
</dbReference>
<feature type="transmembrane region" description="Helical" evidence="2">
    <location>
        <begin position="20"/>
        <end position="41"/>
    </location>
</feature>
<accession>A0A2N3VIY8</accession>
<gene>
    <name evidence="3" type="ORF">ATK86_6061</name>
</gene>
<dbReference type="OrthoDB" id="4570876at2"/>
<protein>
    <submittedName>
        <fullName evidence="3">Uncharacterized protein</fullName>
    </submittedName>
</protein>
<evidence type="ECO:0000313" key="3">
    <source>
        <dbReference type="EMBL" id="PKV81592.1"/>
    </source>
</evidence>
<feature type="transmembrane region" description="Helical" evidence="2">
    <location>
        <begin position="114"/>
        <end position="131"/>
    </location>
</feature>
<feature type="compositionally biased region" description="Gly residues" evidence="1">
    <location>
        <begin position="163"/>
        <end position="174"/>
    </location>
</feature>
<sequence length="174" mass="17520">MSVFSEIEGSRGRIMMSRSVSYTLPAVVAVALVSAGCGTATPKPAPRAASSTLTTTTKPPTTTSRVTTTTSTAAKPASVGVCVDKTTNVRVADEQCDTSDTKYSRFWYQHTDTFVYPAIGVAVALAAGSFLRPTTGEVFDRGAPTKGGTVARGGLGKSKPSSSGGGGGSGSGGS</sequence>
<dbReference type="AlphaFoldDB" id="A0A2N3VIY8"/>
<keyword evidence="2" id="KW-1133">Transmembrane helix</keyword>